<gene>
    <name evidence="2" type="ORF">CUNI_LOCUS8438</name>
</gene>
<dbReference type="AlphaFoldDB" id="A0A8S3Z5M5"/>
<name>A0A8S3Z5M5_9EUPU</name>
<dbReference type="InterPro" id="IPR013783">
    <property type="entry name" value="Ig-like_fold"/>
</dbReference>
<dbReference type="InterPro" id="IPR003599">
    <property type="entry name" value="Ig_sub"/>
</dbReference>
<feature type="domain" description="Ig-like" evidence="1">
    <location>
        <begin position="114"/>
        <end position="202"/>
    </location>
</feature>
<dbReference type="PROSITE" id="PS50835">
    <property type="entry name" value="IG_LIKE"/>
    <property type="match status" value="2"/>
</dbReference>
<dbReference type="InterPro" id="IPR036179">
    <property type="entry name" value="Ig-like_dom_sf"/>
</dbReference>
<organism evidence="2 3">
    <name type="scientific">Candidula unifasciata</name>
    <dbReference type="NCBI Taxonomy" id="100452"/>
    <lineage>
        <taxon>Eukaryota</taxon>
        <taxon>Metazoa</taxon>
        <taxon>Spiralia</taxon>
        <taxon>Lophotrochozoa</taxon>
        <taxon>Mollusca</taxon>
        <taxon>Gastropoda</taxon>
        <taxon>Heterobranchia</taxon>
        <taxon>Euthyneura</taxon>
        <taxon>Panpulmonata</taxon>
        <taxon>Eupulmonata</taxon>
        <taxon>Stylommatophora</taxon>
        <taxon>Helicina</taxon>
        <taxon>Helicoidea</taxon>
        <taxon>Geomitridae</taxon>
        <taxon>Candidula</taxon>
    </lineage>
</organism>
<dbReference type="EMBL" id="CAJHNH020001384">
    <property type="protein sequence ID" value="CAG5122880.1"/>
    <property type="molecule type" value="Genomic_DNA"/>
</dbReference>
<evidence type="ECO:0000313" key="2">
    <source>
        <dbReference type="EMBL" id="CAG5122880.1"/>
    </source>
</evidence>
<dbReference type="SUPFAM" id="SSF48726">
    <property type="entry name" value="Immunoglobulin"/>
    <property type="match status" value="2"/>
</dbReference>
<reference evidence="2" key="1">
    <citation type="submission" date="2021-04" db="EMBL/GenBank/DDBJ databases">
        <authorList>
            <consortium name="Molecular Ecology Group"/>
        </authorList>
    </citation>
    <scope>NUCLEOTIDE SEQUENCE</scope>
</reference>
<dbReference type="PANTHER" id="PTHR45889:SF8">
    <property type="entry name" value="IG-LIKE DOMAIN-CONTAINING PROTEIN"/>
    <property type="match status" value="1"/>
</dbReference>
<evidence type="ECO:0000313" key="3">
    <source>
        <dbReference type="Proteomes" id="UP000678393"/>
    </source>
</evidence>
<dbReference type="OrthoDB" id="10012075at2759"/>
<dbReference type="Pfam" id="PF13927">
    <property type="entry name" value="Ig_3"/>
    <property type="match status" value="1"/>
</dbReference>
<feature type="domain" description="Ig-like" evidence="1">
    <location>
        <begin position="21"/>
        <end position="107"/>
    </location>
</feature>
<keyword evidence="3" id="KW-1185">Reference proteome</keyword>
<dbReference type="Proteomes" id="UP000678393">
    <property type="component" value="Unassembled WGS sequence"/>
</dbReference>
<dbReference type="InterPro" id="IPR003598">
    <property type="entry name" value="Ig_sub2"/>
</dbReference>
<sequence length="204" mass="22916">CVFNKARVIDETPMVITAVAGSLAVLPCSVDPRYTEQYADQYKVMWVSPLETVISLQDRRLLNDMRISVERPFMKDWNLHLRNVSVTDAGVYKCQINTDPVGTKKINLVVTEPPRIIDHTMPTDIEKPEGEMVELFCNATGTPQPEISWYRLHKKGNGVRERVGQTGESLVIHNISRMCGDTYECVASNGVEPAASQTFKVTVF</sequence>
<feature type="non-terminal residue" evidence="2">
    <location>
        <position position="1"/>
    </location>
</feature>
<dbReference type="SMART" id="SM00409">
    <property type="entry name" value="IG"/>
    <property type="match status" value="2"/>
</dbReference>
<feature type="non-terminal residue" evidence="2">
    <location>
        <position position="204"/>
    </location>
</feature>
<dbReference type="InterPro" id="IPR007110">
    <property type="entry name" value="Ig-like_dom"/>
</dbReference>
<dbReference type="PANTHER" id="PTHR45889">
    <property type="entry name" value="IG-LIKE DOMAIN-CONTAINING PROTEIN"/>
    <property type="match status" value="1"/>
</dbReference>
<protein>
    <recommendedName>
        <fullName evidence="1">Ig-like domain-containing protein</fullName>
    </recommendedName>
</protein>
<dbReference type="SMART" id="SM00408">
    <property type="entry name" value="IGc2"/>
    <property type="match status" value="2"/>
</dbReference>
<dbReference type="Gene3D" id="2.60.40.10">
    <property type="entry name" value="Immunoglobulins"/>
    <property type="match status" value="2"/>
</dbReference>
<evidence type="ECO:0000259" key="1">
    <source>
        <dbReference type="PROSITE" id="PS50835"/>
    </source>
</evidence>
<comment type="caution">
    <text evidence="2">The sequence shown here is derived from an EMBL/GenBank/DDBJ whole genome shotgun (WGS) entry which is preliminary data.</text>
</comment>
<proteinExistence type="predicted"/>
<accession>A0A8S3Z5M5</accession>
<dbReference type="Pfam" id="PF07686">
    <property type="entry name" value="V-set"/>
    <property type="match status" value="1"/>
</dbReference>
<dbReference type="InterPro" id="IPR013106">
    <property type="entry name" value="Ig_V-set"/>
</dbReference>